<dbReference type="EMBL" id="NQJD01000010">
    <property type="protein sequence ID" value="TAA75146.1"/>
    <property type="molecule type" value="Genomic_DNA"/>
</dbReference>
<keyword evidence="2" id="KW-1185">Reference proteome</keyword>
<protein>
    <submittedName>
        <fullName evidence="1">Uncharacterized protein</fullName>
    </submittedName>
</protein>
<dbReference type="AlphaFoldDB" id="A0A521G298"/>
<reference evidence="1" key="1">
    <citation type="submission" date="2017-07" db="EMBL/GenBank/DDBJ databases">
        <title>The cable genome - Insights into the physiology and evolution of filamentous bacteria capable of sulfide oxidation via long distance electron transfer.</title>
        <authorList>
            <person name="Thorup C."/>
            <person name="Bjerg J.T."/>
            <person name="Schreiber L."/>
            <person name="Nielsen L.P."/>
            <person name="Kjeldsen K.U."/>
            <person name="Boesen T."/>
            <person name="Boggild A."/>
            <person name="Meysman F."/>
            <person name="Geelhoed J."/>
            <person name="Schramm A."/>
        </authorList>
    </citation>
    <scope>NUCLEOTIDE SEQUENCE [LARGE SCALE GENOMIC DNA]</scope>
    <source>
        <strain evidence="1">GS</strain>
    </source>
</reference>
<dbReference type="Proteomes" id="UP000316238">
    <property type="component" value="Unassembled WGS sequence"/>
</dbReference>
<sequence length="357" mass="38762">MATIQWRPEVNALTTPPSWRPRFIARNVLGKADMAARMAKALPNYSEEEFRTFIDLHNQLIAESLLNGEQVTEENAVTYSLSFTGKLNSPDDPLPPLDECLQVRIHASQPFIEAIRRDAKTERLPEEKKLPLISTVQDTVLELKDVLNPAGLLQLTGADLHFDRKQGSGCVIEGTAGGKITQTRFGKIEDSEIIVMPDLPAPPHPWNNEYTVSVSTRYSEHGTLRTGTYGRMLRSPLTLTKMGHPNPPEVGILTGKEASAHVSVTSGSVAADTTLRIQAVFDARTDALLFSLLDMKEGGAVGAAVSVTANGAVTLQGFSGSAVSSLSIRVNEYAGLKEMIRNNYGGRVVDVLKVETA</sequence>
<organism evidence="1 2">
    <name type="scientific">Candidatus Electronema aureum</name>
    <dbReference type="NCBI Taxonomy" id="2005002"/>
    <lineage>
        <taxon>Bacteria</taxon>
        <taxon>Pseudomonadati</taxon>
        <taxon>Thermodesulfobacteriota</taxon>
        <taxon>Desulfobulbia</taxon>
        <taxon>Desulfobulbales</taxon>
        <taxon>Desulfobulbaceae</taxon>
        <taxon>Candidatus Electronema</taxon>
    </lineage>
</organism>
<accession>A0A521G298</accession>
<evidence type="ECO:0000313" key="1">
    <source>
        <dbReference type="EMBL" id="TAA75146.1"/>
    </source>
</evidence>
<evidence type="ECO:0000313" key="2">
    <source>
        <dbReference type="Proteomes" id="UP000316238"/>
    </source>
</evidence>
<comment type="caution">
    <text evidence="1">The sequence shown here is derived from an EMBL/GenBank/DDBJ whole genome shotgun (WGS) entry which is preliminary data.</text>
</comment>
<gene>
    <name evidence="1" type="ORF">CDV28_11014</name>
</gene>
<name>A0A521G298_9BACT</name>
<proteinExistence type="predicted"/>